<organism evidence="2 3">
    <name type="scientific">Prunus armeniaca</name>
    <name type="common">Apricot</name>
    <name type="synonym">Armeniaca vulgaris</name>
    <dbReference type="NCBI Taxonomy" id="36596"/>
    <lineage>
        <taxon>Eukaryota</taxon>
        <taxon>Viridiplantae</taxon>
        <taxon>Streptophyta</taxon>
        <taxon>Embryophyta</taxon>
        <taxon>Tracheophyta</taxon>
        <taxon>Spermatophyta</taxon>
        <taxon>Magnoliopsida</taxon>
        <taxon>eudicotyledons</taxon>
        <taxon>Gunneridae</taxon>
        <taxon>Pentapetalae</taxon>
        <taxon>rosids</taxon>
        <taxon>fabids</taxon>
        <taxon>Rosales</taxon>
        <taxon>Rosaceae</taxon>
        <taxon>Amygdaloideae</taxon>
        <taxon>Amygdaleae</taxon>
        <taxon>Prunus</taxon>
    </lineage>
</organism>
<protein>
    <submittedName>
        <fullName evidence="2">Uncharacterized protein</fullName>
    </submittedName>
</protein>
<evidence type="ECO:0000256" key="1">
    <source>
        <dbReference type="SAM" id="MobiDB-lite"/>
    </source>
</evidence>
<accession>A0A6J5WGJ1</accession>
<evidence type="ECO:0000313" key="2">
    <source>
        <dbReference type="EMBL" id="CAB4298752.1"/>
    </source>
</evidence>
<dbReference type="Proteomes" id="UP000507245">
    <property type="component" value="Unassembled WGS sequence"/>
</dbReference>
<reference evidence="3" key="1">
    <citation type="journal article" date="2020" name="Genome Biol.">
        <title>Gamete binning: chromosome-level and haplotype-resolved genome assembly enabled by high-throughput single-cell sequencing of gamete genomes.</title>
        <authorList>
            <person name="Campoy J.A."/>
            <person name="Sun H."/>
            <person name="Goel M."/>
            <person name="Jiao W.-B."/>
            <person name="Folz-Donahue K."/>
            <person name="Wang N."/>
            <person name="Rubio M."/>
            <person name="Liu C."/>
            <person name="Kukat C."/>
            <person name="Ruiz D."/>
            <person name="Huettel B."/>
            <person name="Schneeberger K."/>
        </authorList>
    </citation>
    <scope>NUCLEOTIDE SEQUENCE [LARGE SCALE GENOMIC DNA]</scope>
    <source>
        <strain evidence="3">cv. Rojo Pasion</strain>
    </source>
</reference>
<evidence type="ECO:0000313" key="3">
    <source>
        <dbReference type="Proteomes" id="UP000507245"/>
    </source>
</evidence>
<keyword evidence="3" id="KW-1185">Reference proteome</keyword>
<dbReference type="AlphaFoldDB" id="A0A6J5WGJ1"/>
<name>A0A6J5WGJ1_PRUAR</name>
<dbReference type="EMBL" id="CAEKKB010000002">
    <property type="protein sequence ID" value="CAB4298752.1"/>
    <property type="molecule type" value="Genomic_DNA"/>
</dbReference>
<feature type="compositionally biased region" description="Basic and acidic residues" evidence="1">
    <location>
        <begin position="1"/>
        <end position="18"/>
    </location>
</feature>
<sequence length="285" mass="31813">MPKILSDQENRRGGDMKSKGNGAVLINQIDTQQDDVGSLSRDNVKTVADCFHKILGTLKNNEDAMVQGGAQADAENELKSEPKKVESVDMANKVEQYALMQIDNVSGSETRGEELVKACGGRWKRKARLVKPIGENTGSGLDNNVGKEGGKRKCEEEINTWWDQWDWPTTNNENFKLECPGFRDPWDVPFSQAYFEGEKTRAGVPYGNADDESSNGEKKISMWYDKGNFCGKSGIRGRLIVDVDNWLGGEFVIILDRNPKSKIFLGIISTSLTVSLWTLASHRRF</sequence>
<proteinExistence type="predicted"/>
<gene>
    <name evidence="2" type="ORF">ORAREDHAP_LOCUS11472</name>
</gene>
<feature type="region of interest" description="Disordered" evidence="1">
    <location>
        <begin position="1"/>
        <end position="22"/>
    </location>
</feature>
<dbReference type="OrthoDB" id="10427726at2759"/>